<gene>
    <name evidence="2" type="ORF">BU26DRAFT_510382</name>
</gene>
<organism evidence="2 3">
    <name type="scientific">Trematosphaeria pertusa</name>
    <dbReference type="NCBI Taxonomy" id="390896"/>
    <lineage>
        <taxon>Eukaryota</taxon>
        <taxon>Fungi</taxon>
        <taxon>Dikarya</taxon>
        <taxon>Ascomycota</taxon>
        <taxon>Pezizomycotina</taxon>
        <taxon>Dothideomycetes</taxon>
        <taxon>Pleosporomycetidae</taxon>
        <taxon>Pleosporales</taxon>
        <taxon>Massarineae</taxon>
        <taxon>Trematosphaeriaceae</taxon>
        <taxon>Trematosphaeria</taxon>
    </lineage>
</organism>
<dbReference type="EMBL" id="ML987207">
    <property type="protein sequence ID" value="KAF2242527.1"/>
    <property type="molecule type" value="Genomic_DNA"/>
</dbReference>
<dbReference type="RefSeq" id="XP_033677531.1">
    <property type="nucleotide sequence ID" value="XM_033827227.1"/>
</dbReference>
<proteinExistence type="predicted"/>
<accession>A0A6A6HWW8</accession>
<dbReference type="AlphaFoldDB" id="A0A6A6HWW8"/>
<sequence length="462" mass="49423">MSIRMTAPVSLWPIRVFSLEETATTDGGLAGGRPVAVGRCTRGGREWRERCVAWVTDISHSSIRETRSGCLAGGREPGRGRGHRCLLKAGGGWAIGSFGRCCALLWDRYRLVDGWRAGGADEMGDDSDGGMALRHSSTSPPLLVDPVSRQTSSPTTTSSSAVVIKAAATAATCGVRIGLWCDSPACALSGGTYFGTERRRRPSWLASCIHAHSPAAARNPSAREAAHSARRPLTPRSPANLRPARRPVTLLPDSTPPPDCCGFHSPSAHRCCLRLLRTAVISNAAIIARLRWGPCCIPVVASPRHPATAFPAGRLRHRHHQPFAPLVPCSTTTPLPPRCEKGERRVPIHLTPRRTSSQPHRRACSAALDYPHRVLPSPVASRPPTSSLAVPTPSSCIAPLSAPSNGSWLSAWGIGRQITLAEDASAAARPARPATPTPERIANCACQITASIWNICWRRMLP</sequence>
<reference evidence="2" key="1">
    <citation type="journal article" date="2020" name="Stud. Mycol.">
        <title>101 Dothideomycetes genomes: a test case for predicting lifestyles and emergence of pathogens.</title>
        <authorList>
            <person name="Haridas S."/>
            <person name="Albert R."/>
            <person name="Binder M."/>
            <person name="Bloem J."/>
            <person name="Labutti K."/>
            <person name="Salamov A."/>
            <person name="Andreopoulos B."/>
            <person name="Baker S."/>
            <person name="Barry K."/>
            <person name="Bills G."/>
            <person name="Bluhm B."/>
            <person name="Cannon C."/>
            <person name="Castanera R."/>
            <person name="Culley D."/>
            <person name="Daum C."/>
            <person name="Ezra D."/>
            <person name="Gonzalez J."/>
            <person name="Henrissat B."/>
            <person name="Kuo A."/>
            <person name="Liang C."/>
            <person name="Lipzen A."/>
            <person name="Lutzoni F."/>
            <person name="Magnuson J."/>
            <person name="Mondo S."/>
            <person name="Nolan M."/>
            <person name="Ohm R."/>
            <person name="Pangilinan J."/>
            <person name="Park H.-J."/>
            <person name="Ramirez L."/>
            <person name="Alfaro M."/>
            <person name="Sun H."/>
            <person name="Tritt A."/>
            <person name="Yoshinaga Y."/>
            <person name="Zwiers L.-H."/>
            <person name="Turgeon B."/>
            <person name="Goodwin S."/>
            <person name="Spatafora J."/>
            <person name="Crous P."/>
            <person name="Grigoriev I."/>
        </authorList>
    </citation>
    <scope>NUCLEOTIDE SEQUENCE</scope>
    <source>
        <strain evidence="2">CBS 122368</strain>
    </source>
</reference>
<feature type="region of interest" description="Disordered" evidence="1">
    <location>
        <begin position="125"/>
        <end position="158"/>
    </location>
</feature>
<evidence type="ECO:0000313" key="2">
    <source>
        <dbReference type="EMBL" id="KAF2242527.1"/>
    </source>
</evidence>
<evidence type="ECO:0000313" key="3">
    <source>
        <dbReference type="Proteomes" id="UP000800094"/>
    </source>
</evidence>
<protein>
    <submittedName>
        <fullName evidence="2">Uncharacterized protein</fullName>
    </submittedName>
</protein>
<dbReference type="GeneID" id="54580557"/>
<evidence type="ECO:0000256" key="1">
    <source>
        <dbReference type="SAM" id="MobiDB-lite"/>
    </source>
</evidence>
<feature type="region of interest" description="Disordered" evidence="1">
    <location>
        <begin position="216"/>
        <end position="248"/>
    </location>
</feature>
<name>A0A6A6HWW8_9PLEO</name>
<keyword evidence="3" id="KW-1185">Reference proteome</keyword>
<dbReference type="Proteomes" id="UP000800094">
    <property type="component" value="Unassembled WGS sequence"/>
</dbReference>